<dbReference type="AlphaFoldDB" id="A0A0A9YV57"/>
<gene>
    <name evidence="2" type="primary">NFI1_0</name>
    <name evidence="2" type="ORF">CM83_98656</name>
</gene>
<keyword evidence="2" id="KW-0436">Ligase</keyword>
<organism evidence="2">
    <name type="scientific">Lygus hesperus</name>
    <name type="common">Western plant bug</name>
    <dbReference type="NCBI Taxonomy" id="30085"/>
    <lineage>
        <taxon>Eukaryota</taxon>
        <taxon>Metazoa</taxon>
        <taxon>Ecdysozoa</taxon>
        <taxon>Arthropoda</taxon>
        <taxon>Hexapoda</taxon>
        <taxon>Insecta</taxon>
        <taxon>Pterygota</taxon>
        <taxon>Neoptera</taxon>
        <taxon>Paraneoptera</taxon>
        <taxon>Hemiptera</taxon>
        <taxon>Heteroptera</taxon>
        <taxon>Panheteroptera</taxon>
        <taxon>Cimicomorpha</taxon>
        <taxon>Miridae</taxon>
        <taxon>Mirini</taxon>
        <taxon>Lygus</taxon>
    </lineage>
</organism>
<accession>A0A0A9YV57</accession>
<feature type="region of interest" description="Disordered" evidence="1">
    <location>
        <begin position="1"/>
        <end position="40"/>
    </location>
</feature>
<dbReference type="GO" id="GO:0016874">
    <property type="term" value="F:ligase activity"/>
    <property type="evidence" value="ECO:0007669"/>
    <property type="project" value="UniProtKB-KW"/>
</dbReference>
<sequence>TTKSFFSQAQNPITSQQTPQTRLNHTAMPPRSYSRERRRSETKLFNSVFYIPTSDMNSVNRRTDLGGGGAAQRLLFPVTPLLRRTLRPEQLPAPPPPPVVITLD</sequence>
<feature type="non-terminal residue" evidence="2">
    <location>
        <position position="1"/>
    </location>
</feature>
<dbReference type="EMBL" id="GBHO01006687">
    <property type="protein sequence ID" value="JAG36917.1"/>
    <property type="molecule type" value="Transcribed_RNA"/>
</dbReference>
<evidence type="ECO:0000313" key="2">
    <source>
        <dbReference type="EMBL" id="JAG36917.1"/>
    </source>
</evidence>
<name>A0A0A9YV57_LYGHE</name>
<reference evidence="2" key="1">
    <citation type="journal article" date="2014" name="PLoS ONE">
        <title>Transcriptome-Based Identification of ABC Transporters in the Western Tarnished Plant Bug Lygus hesperus.</title>
        <authorList>
            <person name="Hull J.J."/>
            <person name="Chaney K."/>
            <person name="Geib S.M."/>
            <person name="Fabrick J.A."/>
            <person name="Brent C.S."/>
            <person name="Walsh D."/>
            <person name="Lavine L.C."/>
        </authorList>
    </citation>
    <scope>NUCLEOTIDE SEQUENCE</scope>
</reference>
<evidence type="ECO:0000256" key="1">
    <source>
        <dbReference type="SAM" id="MobiDB-lite"/>
    </source>
</evidence>
<proteinExistence type="predicted"/>
<protein>
    <submittedName>
        <fullName evidence="2">E3 SUMO-protein ligase SIZ2</fullName>
    </submittedName>
</protein>
<reference evidence="2" key="2">
    <citation type="submission" date="2014-07" db="EMBL/GenBank/DDBJ databases">
        <authorList>
            <person name="Hull J."/>
        </authorList>
    </citation>
    <scope>NUCLEOTIDE SEQUENCE</scope>
</reference>
<feature type="compositionally biased region" description="Polar residues" evidence="1">
    <location>
        <begin position="1"/>
        <end position="24"/>
    </location>
</feature>